<dbReference type="Proteomes" id="UP000005237">
    <property type="component" value="Unassembled WGS sequence"/>
</dbReference>
<dbReference type="EnsemblMetazoa" id="CJA01595.1">
    <property type="protein sequence ID" value="CJA01595.1"/>
    <property type="gene ID" value="WBGene00120799"/>
</dbReference>
<evidence type="ECO:0000256" key="8">
    <source>
        <dbReference type="ARBA" id="ARBA00022801"/>
    </source>
</evidence>
<feature type="domain" description="CCHC-type" evidence="15">
    <location>
        <begin position="481"/>
        <end position="496"/>
    </location>
</feature>
<feature type="domain" description="Integrase-type" evidence="17">
    <location>
        <begin position="1494"/>
        <end position="1546"/>
    </location>
</feature>
<evidence type="ECO:0000256" key="10">
    <source>
        <dbReference type="ARBA" id="ARBA00022918"/>
    </source>
</evidence>
<keyword evidence="11" id="KW-0238">DNA-binding</keyword>
<feature type="compositionally biased region" description="Polar residues" evidence="14">
    <location>
        <begin position="507"/>
        <end position="516"/>
    </location>
</feature>
<evidence type="ECO:0000256" key="12">
    <source>
        <dbReference type="PROSITE-ProRule" id="PRU00047"/>
    </source>
</evidence>
<evidence type="ECO:0000256" key="4">
    <source>
        <dbReference type="ARBA" id="ARBA00022722"/>
    </source>
</evidence>
<dbReference type="GO" id="GO:0003964">
    <property type="term" value="F:RNA-directed DNA polymerase activity"/>
    <property type="evidence" value="ECO:0007669"/>
    <property type="project" value="UniProtKB-KW"/>
</dbReference>
<dbReference type="PROSITE" id="PS50158">
    <property type="entry name" value="ZF_CCHC"/>
    <property type="match status" value="1"/>
</dbReference>
<dbReference type="InterPro" id="IPR000477">
    <property type="entry name" value="RT_dom"/>
</dbReference>
<keyword evidence="12" id="KW-0863">Zinc-finger</keyword>
<dbReference type="Pfam" id="PF17921">
    <property type="entry name" value="Integrase_H2C2"/>
    <property type="match status" value="1"/>
</dbReference>
<evidence type="ECO:0000259" key="17">
    <source>
        <dbReference type="PROSITE" id="PS51027"/>
    </source>
</evidence>
<dbReference type="SUPFAM" id="SSF50630">
    <property type="entry name" value="Acid proteases"/>
    <property type="match status" value="1"/>
</dbReference>
<reference evidence="19" key="1">
    <citation type="submission" date="2010-08" db="EMBL/GenBank/DDBJ databases">
        <authorList>
            <consortium name="Caenorhabditis japonica Sequencing Consortium"/>
            <person name="Wilson R.K."/>
        </authorList>
    </citation>
    <scope>NUCLEOTIDE SEQUENCE [LARGE SCALE GENOMIC DNA]</scope>
    <source>
        <strain evidence="19">DF5081</strain>
    </source>
</reference>
<feature type="region of interest" description="Disordered" evidence="14">
    <location>
        <begin position="1865"/>
        <end position="1912"/>
    </location>
</feature>
<dbReference type="FunFam" id="3.30.70.270:FF:000020">
    <property type="entry name" value="Transposon Tf2-6 polyprotein-like Protein"/>
    <property type="match status" value="1"/>
</dbReference>
<dbReference type="EC" id="2.7.7.49" evidence="1"/>
<dbReference type="InterPro" id="IPR036875">
    <property type="entry name" value="Znf_CCHC_sf"/>
</dbReference>
<protein>
    <recommendedName>
        <fullName evidence="1">RNA-directed DNA polymerase</fullName>
        <ecNumber evidence="1">2.7.7.49</ecNumber>
    </recommendedName>
</protein>
<dbReference type="InterPro" id="IPR036397">
    <property type="entry name" value="RNaseH_sf"/>
</dbReference>
<evidence type="ECO:0000256" key="11">
    <source>
        <dbReference type="ARBA" id="ARBA00023125"/>
    </source>
</evidence>
<dbReference type="GO" id="GO:0004519">
    <property type="term" value="F:endonuclease activity"/>
    <property type="evidence" value="ECO:0007669"/>
    <property type="project" value="UniProtKB-KW"/>
</dbReference>
<dbReference type="InterPro" id="IPR041588">
    <property type="entry name" value="Integrase_H2C2"/>
</dbReference>
<dbReference type="GO" id="GO:0004190">
    <property type="term" value="F:aspartic-type endopeptidase activity"/>
    <property type="evidence" value="ECO:0007669"/>
    <property type="project" value="InterPro"/>
</dbReference>
<dbReference type="PANTHER" id="PTHR37984">
    <property type="entry name" value="PROTEIN CBG26694"/>
    <property type="match status" value="1"/>
</dbReference>
<dbReference type="Pfam" id="PF00098">
    <property type="entry name" value="zf-CCHC"/>
    <property type="match status" value="1"/>
</dbReference>
<dbReference type="InterPro" id="IPR021109">
    <property type="entry name" value="Peptidase_aspartic_dom_sf"/>
</dbReference>
<dbReference type="PROSITE" id="PS50994">
    <property type="entry name" value="INTEGRASE"/>
    <property type="match status" value="1"/>
</dbReference>
<dbReference type="InterPro" id="IPR001969">
    <property type="entry name" value="Aspartic_peptidase_AS"/>
</dbReference>
<dbReference type="PANTHER" id="PTHR37984:SF5">
    <property type="entry name" value="PROTEIN NYNRIN-LIKE"/>
    <property type="match status" value="1"/>
</dbReference>
<feature type="compositionally biased region" description="Polar residues" evidence="14">
    <location>
        <begin position="422"/>
        <end position="445"/>
    </location>
</feature>
<dbReference type="Gene3D" id="3.30.70.270">
    <property type="match status" value="2"/>
</dbReference>
<dbReference type="GO" id="GO:0015074">
    <property type="term" value="P:DNA integration"/>
    <property type="evidence" value="ECO:0007669"/>
    <property type="project" value="UniProtKB-KW"/>
</dbReference>
<keyword evidence="7" id="KW-0255">Endonuclease</keyword>
<keyword evidence="3" id="KW-0548">Nucleotidyltransferase</keyword>
<dbReference type="GO" id="GO:0019899">
    <property type="term" value="F:enzyme binding"/>
    <property type="evidence" value="ECO:0007669"/>
    <property type="project" value="UniProtKB-ARBA"/>
</dbReference>
<feature type="region of interest" description="Disordered" evidence="14">
    <location>
        <begin position="422"/>
        <end position="448"/>
    </location>
</feature>
<dbReference type="InterPro" id="IPR041373">
    <property type="entry name" value="RT_RNaseH"/>
</dbReference>
<dbReference type="InterPro" id="IPR001037">
    <property type="entry name" value="Integrase_C_retrovir"/>
</dbReference>
<evidence type="ECO:0000256" key="13">
    <source>
        <dbReference type="PROSITE-ProRule" id="PRU00506"/>
    </source>
</evidence>
<keyword evidence="8" id="KW-0378">Hydrolase</keyword>
<dbReference type="GO" id="GO:0008270">
    <property type="term" value="F:zinc ion binding"/>
    <property type="evidence" value="ECO:0007669"/>
    <property type="project" value="UniProtKB-KW"/>
</dbReference>
<name>A0A8R1DFU5_CAEJA</name>
<dbReference type="FunFam" id="1.10.340.70:FF:000001">
    <property type="entry name" value="Retrovirus-related Pol polyprotein from transposon gypsy-like Protein"/>
    <property type="match status" value="1"/>
</dbReference>
<dbReference type="GO" id="GO:0003677">
    <property type="term" value="F:DNA binding"/>
    <property type="evidence" value="ECO:0007669"/>
    <property type="project" value="UniProtKB-KW"/>
</dbReference>
<dbReference type="InterPro" id="IPR001584">
    <property type="entry name" value="Integrase_cat-core"/>
</dbReference>
<dbReference type="CDD" id="cd09274">
    <property type="entry name" value="RNase_HI_RT_Ty3"/>
    <property type="match status" value="1"/>
</dbReference>
<sequence>MPSHSNELFKEHELLDDGVSLLQGEDPLDVEAEYRVEAGQDGVADVNGGGRVNDHTIQYDFSASQIANVASLVGKKEGGNGGKSELFTMLADFGISTPAELLAHFQKEERVEENAAREALFQSRQEVATAALKIEMLTEQLRASKAQLKKVEDQINSNRLSRADHGRAIGPDDAIVPSKRLSSEIREKPRRYCEETEEILEEYGSENGSALASVRKLSNARGKEDEASSNFFTQFLLAQAIPEPPVFSASPGKLSISTFEKTFRMKFGTLPDEFQLTLLETKYLEGKALKVFKGVPAGEKRTVAEALKAMASRLRVSVEDESRTAKAKWEVLRRREGQSMEDFCLQIDELSRVAFSRTPPEELSSLKTAKLISALNDHTIRCMIEAQLMDLDEVKHYDVCRKLATRFEFDAEIRSEKRVSTQSKIMSRTTQFERSATQQGSSNFKPVQRENGGPKRCWECQEIGCHAPTCSRAPRSTSVTCYKCGEIGHYSNKCSQEQSSSSAQAVNRPSSGSIQEVNRPGAKTPIVENLSEGLGPKTVEKGRIGGVEVEMVIDSGATISLIPKTLWHKIVKVNGKEWERKCALAEPDITSVFTASNQPMKLVHQVKLETSLKARTRDVVFYVVDVERESVILGTNAFEAMGISMSIQGVGRDIKLTRDVRLVPCSEKTVEVLIDGMIIEEQSECLVTPLVESLAPAVCKVDLNGRAVVRLCNFGEKSIILKKGQRIATGEVEGFEVVPEDVENLDRVEESEKWVVSPGFETRDGQVNSVDGETDAGMQKFSDLCAQLRRGKEEENARIWELAMMESVIGELLGKSAFVYVDDLLIASATVEEHERDLKEVLSRLRRSGLKLRATKCHIAQEKVEYLGHQVTPEGVQTEEKKVERMKSFAKPTNAKELLSFLGLVGYYRKFIINFAKLAAPLTPLTSKKVCWKWENEQEDAFQKLIQAVCQAPVLAQPNVDVALEGKRPFMIYTDASRQGVGAVLAQEGDNGMQHPIAFASKSLTPAETRYHVTDLEALAMMFALRRFKTIVYGTRVVVCTDHKPLISLLKGSPLADRLLRWSLEILEFNVKIVYVAGKANVVADALSRGGALGVDSTEGETTELTNVINEVRTACEKDDILNTENWFEYLRQEDEGWKVVVEQLENGERQGVLKIVGVKGGVNLHDFCLIGKSLRNIENPSHSRRVVPMCAREALIKEYHEGALAGHFGTEKLMRQLSKKFMWPQMRSSIEKIVKACSKCICTNDYPKMVAPLTPYRTSYPLEIVACDLIDVGLSIQGNRYALTILDLFTKYGIAVPIPDKKAETVFKAFAERWAVGEGRIPHTLLTDQGKEFANGLFEQFNTMLKIKHVMTKGYNSRANGAVERFNKTIMHIVKKKVALPIEWDDQLPYAVYAYNSIAHRTTGDTPYFLMTGRDPQGPLIMEGEDAGGMNYSDMEDYKCVLTHELLVAHKKAKEHARSEWEEYKRLFDSKHKVHSRKYPQPGSRVLVEIPSEKLGARCPKLVNKWKGPYRVVTCSENSVTVRPVMGKSKETLVIPFDNVRVIPAEMENIAIETKKGRMRVKTKELEELNCDNVVVPSGSKDMFFFREIYCCRCHTPCNFHPPGLPKIRTTSPIQLFRIVTLLKRHPELRDCPQELQLLSKHPIPHDKSTPDVDTILSLSSCPTILLTVKGVPLWETAFEGAYSATLKKALATPLRRKEVWTLLMPSVCETVVPIQTARMMKWGDVEGKFLETLHGTRCDAILIVAHVLNLNNLLINRIKDALPPNILVILVGAPAAIDDYARMEQLEMVFDQFQDEGVIKLSPGLRVQSHKNRKLLEIGDSEDVIEYWKAVEELAKEMLPEWKLFELQDPAVKNSVVVPQANLDSRATSHRGRAMVQNGRGSSRGAGSLMTRGGHSDARGQSSHKRAKLF</sequence>
<evidence type="ECO:0000256" key="7">
    <source>
        <dbReference type="ARBA" id="ARBA00022759"/>
    </source>
</evidence>
<dbReference type="FunFam" id="3.30.70.270:FF:000003">
    <property type="entry name" value="Transposon Ty3-G Gag-Pol polyprotein"/>
    <property type="match status" value="1"/>
</dbReference>
<evidence type="ECO:0000259" key="15">
    <source>
        <dbReference type="PROSITE" id="PS50158"/>
    </source>
</evidence>
<dbReference type="InterPro" id="IPR050951">
    <property type="entry name" value="Retrovirus_Pol_polyprotein"/>
</dbReference>
<evidence type="ECO:0000256" key="1">
    <source>
        <dbReference type="ARBA" id="ARBA00012493"/>
    </source>
</evidence>
<evidence type="ECO:0000256" key="5">
    <source>
        <dbReference type="ARBA" id="ARBA00022723"/>
    </source>
</evidence>
<accession>A0A8R1DFU5</accession>
<dbReference type="GO" id="GO:0075523">
    <property type="term" value="P:viral translational frameshifting"/>
    <property type="evidence" value="ECO:0007669"/>
    <property type="project" value="UniProtKB-KW"/>
</dbReference>
<evidence type="ECO:0000259" key="16">
    <source>
        <dbReference type="PROSITE" id="PS50994"/>
    </source>
</evidence>
<keyword evidence="10" id="KW-0695">RNA-directed DNA polymerase</keyword>
<feature type="region of interest" description="Disordered" evidence="14">
    <location>
        <begin position="501"/>
        <end position="522"/>
    </location>
</feature>
<dbReference type="PROSITE" id="PS51027">
    <property type="entry name" value="INTEGRASE_DBD"/>
    <property type="match status" value="1"/>
</dbReference>
<dbReference type="GO" id="GO:0005737">
    <property type="term" value="C:cytoplasm"/>
    <property type="evidence" value="ECO:0007669"/>
    <property type="project" value="UniProtKB-ARBA"/>
</dbReference>
<reference evidence="18" key="2">
    <citation type="submission" date="2022-06" db="UniProtKB">
        <authorList>
            <consortium name="EnsemblMetazoa"/>
        </authorList>
    </citation>
    <scope>IDENTIFICATION</scope>
    <source>
        <strain evidence="18">DF5081</strain>
    </source>
</reference>
<dbReference type="SUPFAM" id="SSF53098">
    <property type="entry name" value="Ribonuclease H-like"/>
    <property type="match status" value="1"/>
</dbReference>
<evidence type="ECO:0000313" key="18">
    <source>
        <dbReference type="EnsemblMetazoa" id="CJA01595.1"/>
    </source>
</evidence>
<evidence type="ECO:0000256" key="14">
    <source>
        <dbReference type="SAM" id="MobiDB-lite"/>
    </source>
</evidence>
<dbReference type="SMART" id="SM00343">
    <property type="entry name" value="ZnF_C2HC"/>
    <property type="match status" value="1"/>
</dbReference>
<dbReference type="InterPro" id="IPR043502">
    <property type="entry name" value="DNA/RNA_pol_sf"/>
</dbReference>
<proteinExistence type="predicted"/>
<evidence type="ECO:0000256" key="3">
    <source>
        <dbReference type="ARBA" id="ARBA00022695"/>
    </source>
</evidence>
<feature type="domain" description="Integrase catalytic" evidence="16">
    <location>
        <begin position="1258"/>
        <end position="1416"/>
    </location>
</feature>
<evidence type="ECO:0000256" key="9">
    <source>
        <dbReference type="ARBA" id="ARBA00022908"/>
    </source>
</evidence>
<dbReference type="Pfam" id="PF00665">
    <property type="entry name" value="rve"/>
    <property type="match status" value="1"/>
</dbReference>
<evidence type="ECO:0000256" key="6">
    <source>
        <dbReference type="ARBA" id="ARBA00022758"/>
    </source>
</evidence>
<evidence type="ECO:0000313" key="19">
    <source>
        <dbReference type="Proteomes" id="UP000005237"/>
    </source>
</evidence>
<keyword evidence="6" id="KW-0688">Ribosomal frameshifting</keyword>
<keyword evidence="12" id="KW-0862">Zinc</keyword>
<dbReference type="InterPro" id="IPR043128">
    <property type="entry name" value="Rev_trsase/Diguanyl_cyclase"/>
</dbReference>
<keyword evidence="9" id="KW-0229">DNA integration</keyword>
<dbReference type="CDD" id="cd00303">
    <property type="entry name" value="retropepsin_like"/>
    <property type="match status" value="1"/>
</dbReference>
<dbReference type="Gene3D" id="2.40.70.10">
    <property type="entry name" value="Acid Proteases"/>
    <property type="match status" value="1"/>
</dbReference>
<dbReference type="Gene3D" id="4.10.60.10">
    <property type="entry name" value="Zinc finger, CCHC-type"/>
    <property type="match status" value="1"/>
</dbReference>
<keyword evidence="5" id="KW-0479">Metal-binding</keyword>
<dbReference type="InterPro" id="IPR012337">
    <property type="entry name" value="RNaseH-like_sf"/>
</dbReference>
<dbReference type="FunFam" id="3.10.20.370:FF:000001">
    <property type="entry name" value="Retrovirus-related Pol polyprotein from transposon 17.6-like protein"/>
    <property type="match status" value="1"/>
</dbReference>
<keyword evidence="19" id="KW-1185">Reference proteome</keyword>
<dbReference type="Gene3D" id="1.10.340.70">
    <property type="match status" value="1"/>
</dbReference>
<dbReference type="GO" id="GO:0042575">
    <property type="term" value="C:DNA polymerase complex"/>
    <property type="evidence" value="ECO:0007669"/>
    <property type="project" value="UniProtKB-ARBA"/>
</dbReference>
<dbReference type="GO" id="GO:0006508">
    <property type="term" value="P:proteolysis"/>
    <property type="evidence" value="ECO:0007669"/>
    <property type="project" value="InterPro"/>
</dbReference>
<dbReference type="InterPro" id="IPR001878">
    <property type="entry name" value="Znf_CCHC"/>
</dbReference>
<feature type="DNA-binding region" description="Integrase-type" evidence="13">
    <location>
        <begin position="1494"/>
        <end position="1546"/>
    </location>
</feature>
<dbReference type="Pfam" id="PF00078">
    <property type="entry name" value="RVT_1"/>
    <property type="match status" value="1"/>
</dbReference>
<dbReference type="PROSITE" id="PS00141">
    <property type="entry name" value="ASP_PROTEASE"/>
    <property type="match status" value="1"/>
</dbReference>
<evidence type="ECO:0000256" key="2">
    <source>
        <dbReference type="ARBA" id="ARBA00022679"/>
    </source>
</evidence>
<dbReference type="Pfam" id="PF17917">
    <property type="entry name" value="RT_RNaseH"/>
    <property type="match status" value="1"/>
</dbReference>
<dbReference type="Gene3D" id="3.10.20.370">
    <property type="match status" value="1"/>
</dbReference>
<organism evidence="18 19">
    <name type="scientific">Caenorhabditis japonica</name>
    <dbReference type="NCBI Taxonomy" id="281687"/>
    <lineage>
        <taxon>Eukaryota</taxon>
        <taxon>Metazoa</taxon>
        <taxon>Ecdysozoa</taxon>
        <taxon>Nematoda</taxon>
        <taxon>Chromadorea</taxon>
        <taxon>Rhabditida</taxon>
        <taxon>Rhabditina</taxon>
        <taxon>Rhabditomorpha</taxon>
        <taxon>Rhabditoidea</taxon>
        <taxon>Rhabditidae</taxon>
        <taxon>Peloderinae</taxon>
        <taxon>Caenorhabditis</taxon>
    </lineage>
</organism>
<keyword evidence="4" id="KW-0540">Nuclease</keyword>
<dbReference type="CDD" id="cd01647">
    <property type="entry name" value="RT_LTR"/>
    <property type="match status" value="1"/>
</dbReference>
<dbReference type="SUPFAM" id="SSF57756">
    <property type="entry name" value="Retrovirus zinc finger-like domains"/>
    <property type="match status" value="1"/>
</dbReference>
<dbReference type="SUPFAM" id="SSF56672">
    <property type="entry name" value="DNA/RNA polymerases"/>
    <property type="match status" value="1"/>
</dbReference>
<keyword evidence="2" id="KW-0808">Transferase</keyword>
<dbReference type="Gene3D" id="3.30.420.10">
    <property type="entry name" value="Ribonuclease H-like superfamily/Ribonuclease H"/>
    <property type="match status" value="1"/>
</dbReference>